<dbReference type="Gene3D" id="1.10.10.10">
    <property type="entry name" value="Winged helix-like DNA-binding domain superfamily/Winged helix DNA-binding domain"/>
    <property type="match status" value="1"/>
</dbReference>
<protein>
    <recommendedName>
        <fullName evidence="4">HTH gntR-type domain-containing protein</fullName>
    </recommendedName>
</protein>
<proteinExistence type="predicted"/>
<gene>
    <name evidence="5" type="ORF">KCTCHS21_49180</name>
</gene>
<dbReference type="AlphaFoldDB" id="A0A3T1DBQ0"/>
<dbReference type="InterPro" id="IPR036388">
    <property type="entry name" value="WH-like_DNA-bd_sf"/>
</dbReference>
<dbReference type="OrthoDB" id="9802328at2"/>
<organism evidence="5 6">
    <name type="scientific">Cohnella abietis</name>
    <dbReference type="NCBI Taxonomy" id="2507935"/>
    <lineage>
        <taxon>Bacteria</taxon>
        <taxon>Bacillati</taxon>
        <taxon>Bacillota</taxon>
        <taxon>Bacilli</taxon>
        <taxon>Bacillales</taxon>
        <taxon>Paenibacillaceae</taxon>
        <taxon>Cohnella</taxon>
    </lineage>
</organism>
<keyword evidence="2" id="KW-0238">DNA-binding</keyword>
<name>A0A3T1DBQ0_9BACL</name>
<keyword evidence="6" id="KW-1185">Reference proteome</keyword>
<dbReference type="PROSITE" id="PS50949">
    <property type="entry name" value="HTH_GNTR"/>
    <property type="match status" value="1"/>
</dbReference>
<sequence length="216" mass="24013">MNSISKLPLNITPLSPIPINVQLKEQLLCLIGSGAIKPGDFLPSANELADQVSLNRNTINAIYNQLAKEGVVVVKKGSGTQVLDTGRIANDRETLSFIDSKMKEAVQLQINLQELPVAYLIFEQIYEAVSEKSKHLLFVSFRTDDFATYSDEIKSVKTSSITQITFHQLKQLERPALEQLLHDIDIVVTPYSGLKEIHNLELPASKRIIAVGDIPY</sequence>
<keyword evidence="3" id="KW-0804">Transcription</keyword>
<dbReference type="PANTHER" id="PTHR38445">
    <property type="entry name" value="HTH-TYPE TRANSCRIPTIONAL REPRESSOR YTRA"/>
    <property type="match status" value="1"/>
</dbReference>
<dbReference type="GO" id="GO:0003700">
    <property type="term" value="F:DNA-binding transcription factor activity"/>
    <property type="evidence" value="ECO:0007669"/>
    <property type="project" value="InterPro"/>
</dbReference>
<accession>A0A3T1DBQ0</accession>
<dbReference type="RefSeq" id="WP_130614260.1">
    <property type="nucleotide sequence ID" value="NZ_AP019400.1"/>
</dbReference>
<dbReference type="PANTHER" id="PTHR38445:SF9">
    <property type="entry name" value="HTH-TYPE TRANSCRIPTIONAL REPRESSOR YTRA"/>
    <property type="match status" value="1"/>
</dbReference>
<evidence type="ECO:0000256" key="3">
    <source>
        <dbReference type="ARBA" id="ARBA00023163"/>
    </source>
</evidence>
<dbReference type="KEGG" id="cohn:KCTCHS21_49180"/>
<dbReference type="InterPro" id="IPR036390">
    <property type="entry name" value="WH_DNA-bd_sf"/>
</dbReference>
<dbReference type="SMART" id="SM00345">
    <property type="entry name" value="HTH_GNTR"/>
    <property type="match status" value="1"/>
</dbReference>
<dbReference type="Pfam" id="PF00392">
    <property type="entry name" value="GntR"/>
    <property type="match status" value="1"/>
</dbReference>
<dbReference type="InterPro" id="IPR000524">
    <property type="entry name" value="Tscrpt_reg_HTH_GntR"/>
</dbReference>
<keyword evidence="1" id="KW-0805">Transcription regulation</keyword>
<dbReference type="SUPFAM" id="SSF46785">
    <property type="entry name" value="Winged helix' DNA-binding domain"/>
    <property type="match status" value="1"/>
</dbReference>
<evidence type="ECO:0000256" key="2">
    <source>
        <dbReference type="ARBA" id="ARBA00023125"/>
    </source>
</evidence>
<evidence type="ECO:0000313" key="5">
    <source>
        <dbReference type="EMBL" id="BBI35519.1"/>
    </source>
</evidence>
<dbReference type="Proteomes" id="UP000289856">
    <property type="component" value="Chromosome"/>
</dbReference>
<dbReference type="CDD" id="cd07377">
    <property type="entry name" value="WHTH_GntR"/>
    <property type="match status" value="1"/>
</dbReference>
<reference evidence="5 6" key="1">
    <citation type="submission" date="2019-01" db="EMBL/GenBank/DDBJ databases">
        <title>Complete genome sequence of Cohnella hallensis HS21 isolated from Korean fir (Abies koreana) rhizospheric soil.</title>
        <authorList>
            <person name="Jiang L."/>
            <person name="Kang S.W."/>
            <person name="Kim S."/>
            <person name="Jung J."/>
            <person name="Kim C.Y."/>
            <person name="Kim D.H."/>
            <person name="Kim S.W."/>
            <person name="Lee J."/>
        </authorList>
    </citation>
    <scope>NUCLEOTIDE SEQUENCE [LARGE SCALE GENOMIC DNA]</scope>
    <source>
        <strain evidence="5 6">HS21</strain>
    </source>
</reference>
<evidence type="ECO:0000256" key="1">
    <source>
        <dbReference type="ARBA" id="ARBA00023015"/>
    </source>
</evidence>
<evidence type="ECO:0000313" key="6">
    <source>
        <dbReference type="Proteomes" id="UP000289856"/>
    </source>
</evidence>
<feature type="domain" description="HTH gntR-type" evidence="4">
    <location>
        <begin position="17"/>
        <end position="85"/>
    </location>
</feature>
<evidence type="ECO:0000259" key="4">
    <source>
        <dbReference type="PROSITE" id="PS50949"/>
    </source>
</evidence>
<dbReference type="PRINTS" id="PR00035">
    <property type="entry name" value="HTHGNTR"/>
</dbReference>
<dbReference type="GO" id="GO:0003677">
    <property type="term" value="F:DNA binding"/>
    <property type="evidence" value="ECO:0007669"/>
    <property type="project" value="UniProtKB-KW"/>
</dbReference>
<dbReference type="EMBL" id="AP019400">
    <property type="protein sequence ID" value="BBI35519.1"/>
    <property type="molecule type" value="Genomic_DNA"/>
</dbReference>